<dbReference type="Pfam" id="PF00144">
    <property type="entry name" value="Beta-lactamase"/>
    <property type="match status" value="1"/>
</dbReference>
<keyword evidence="3" id="KW-1185">Reference proteome</keyword>
<dbReference type="PANTHER" id="PTHR43283">
    <property type="entry name" value="BETA-LACTAMASE-RELATED"/>
    <property type="match status" value="1"/>
</dbReference>
<proteinExistence type="predicted"/>
<name>A0A9X3DAE3_9SPHI</name>
<dbReference type="Proteomes" id="UP001142592">
    <property type="component" value="Unassembled WGS sequence"/>
</dbReference>
<dbReference type="InterPro" id="IPR012338">
    <property type="entry name" value="Beta-lactam/transpept-like"/>
</dbReference>
<sequence length="400" mass="45794">MKAGLSNKAIAAIVILIGLFISACAPIRAVRWWQPDLNDSSKFRNARIMHAKMPFRFISNTKQLKHQQLKNYLDTFLSRSNTNAFIIIKNDTIIYERYEDQVNQNTLHPSFSVAKSFVATLIGIAVDKGIISSPDDLVIKYIPELEKNDHRFKKLTIQHVLDMRSAIDYDENKETPFSDITKLYYGSALKNQIIGLKMKEEPGLKFEYQSVNTQLLANILEKASGRKIQDLFAEYLWQPLGAESNAIWSVDDQGTAKAFCCLNATAADFAKLGRLYLNKGNWNGKQIISKKWIETTTNANTLDALGYKNQWWACYDYRYFKDSVSATAALAKIEARVPVKKTKYNGYYFKLKAHDYTAEGILGQFLYVNPKNNVIILRMGNYPNKRMNFENFIPKIGRQL</sequence>
<gene>
    <name evidence="2" type="ORF">OQZ29_02050</name>
</gene>
<evidence type="ECO:0000313" key="3">
    <source>
        <dbReference type="Proteomes" id="UP001142592"/>
    </source>
</evidence>
<organism evidence="2 3">
    <name type="scientific">Pedobacter agri</name>
    <dbReference type="NCBI Taxonomy" id="454586"/>
    <lineage>
        <taxon>Bacteria</taxon>
        <taxon>Pseudomonadati</taxon>
        <taxon>Bacteroidota</taxon>
        <taxon>Sphingobacteriia</taxon>
        <taxon>Sphingobacteriales</taxon>
        <taxon>Sphingobacteriaceae</taxon>
        <taxon>Pedobacter</taxon>
    </lineage>
</organism>
<dbReference type="InterPro" id="IPR050789">
    <property type="entry name" value="Diverse_Enzym_Activities"/>
</dbReference>
<dbReference type="GO" id="GO:0016787">
    <property type="term" value="F:hydrolase activity"/>
    <property type="evidence" value="ECO:0007669"/>
    <property type="project" value="UniProtKB-KW"/>
</dbReference>
<dbReference type="SUPFAM" id="SSF56601">
    <property type="entry name" value="beta-lactamase/transpeptidase-like"/>
    <property type="match status" value="1"/>
</dbReference>
<protein>
    <submittedName>
        <fullName evidence="2">Serine hydrolase</fullName>
    </submittedName>
</protein>
<dbReference type="Gene3D" id="3.40.710.10">
    <property type="entry name" value="DD-peptidase/beta-lactamase superfamily"/>
    <property type="match status" value="1"/>
</dbReference>
<feature type="domain" description="Beta-lactamase-related" evidence="1">
    <location>
        <begin position="84"/>
        <end position="384"/>
    </location>
</feature>
<evidence type="ECO:0000259" key="1">
    <source>
        <dbReference type="Pfam" id="PF00144"/>
    </source>
</evidence>
<dbReference type="PROSITE" id="PS51257">
    <property type="entry name" value="PROKAR_LIPOPROTEIN"/>
    <property type="match status" value="1"/>
</dbReference>
<dbReference type="PANTHER" id="PTHR43283:SF14">
    <property type="entry name" value="BLL8153 PROTEIN"/>
    <property type="match status" value="1"/>
</dbReference>
<comment type="caution">
    <text evidence="2">The sequence shown here is derived from an EMBL/GenBank/DDBJ whole genome shotgun (WGS) entry which is preliminary data.</text>
</comment>
<evidence type="ECO:0000313" key="2">
    <source>
        <dbReference type="EMBL" id="MCX3263506.1"/>
    </source>
</evidence>
<dbReference type="EMBL" id="JAPJUH010000001">
    <property type="protein sequence ID" value="MCX3263506.1"/>
    <property type="molecule type" value="Genomic_DNA"/>
</dbReference>
<keyword evidence="2" id="KW-0378">Hydrolase</keyword>
<dbReference type="InterPro" id="IPR001466">
    <property type="entry name" value="Beta-lactam-related"/>
</dbReference>
<reference evidence="2" key="1">
    <citation type="submission" date="2022-11" db="EMBL/GenBank/DDBJ databases">
        <authorList>
            <person name="Graham C."/>
            <person name="Newman J.D."/>
        </authorList>
    </citation>
    <scope>NUCLEOTIDE SEQUENCE</scope>
    <source>
        <strain evidence="2">DSM 19486</strain>
    </source>
</reference>
<dbReference type="RefSeq" id="WP_010599599.1">
    <property type="nucleotide sequence ID" value="NZ_JAPJUH010000001.1"/>
</dbReference>
<dbReference type="AlphaFoldDB" id="A0A9X3DAE3"/>
<accession>A0A9X3DAE3</accession>